<name>A0A418B8D4_9STRA</name>
<feature type="coiled-coil region" evidence="1">
    <location>
        <begin position="593"/>
        <end position="620"/>
    </location>
</feature>
<dbReference type="VEuPathDB" id="FungiDB:H310_00356"/>
<keyword evidence="1" id="KW-0175">Coiled coil</keyword>
<organism evidence="2 3">
    <name type="scientific">Aphanomyces invadans</name>
    <dbReference type="NCBI Taxonomy" id="157072"/>
    <lineage>
        <taxon>Eukaryota</taxon>
        <taxon>Sar</taxon>
        <taxon>Stramenopiles</taxon>
        <taxon>Oomycota</taxon>
        <taxon>Saprolegniomycetes</taxon>
        <taxon>Saprolegniales</taxon>
        <taxon>Verrucalvaceae</taxon>
        <taxon>Aphanomyces</taxon>
    </lineage>
</organism>
<evidence type="ECO:0008006" key="4">
    <source>
        <dbReference type="Google" id="ProtNLM"/>
    </source>
</evidence>
<accession>A0A418B8D4</accession>
<evidence type="ECO:0000256" key="1">
    <source>
        <dbReference type="SAM" id="Coils"/>
    </source>
</evidence>
<evidence type="ECO:0000313" key="3">
    <source>
        <dbReference type="Proteomes" id="UP000285060"/>
    </source>
</evidence>
<reference evidence="2 3" key="1">
    <citation type="submission" date="2018-08" db="EMBL/GenBank/DDBJ databases">
        <title>Aphanomyces genome sequencing and annotation.</title>
        <authorList>
            <person name="Minardi D."/>
            <person name="Oidtmann B."/>
            <person name="Van Der Giezen M."/>
            <person name="Studholme D.J."/>
        </authorList>
    </citation>
    <scope>NUCLEOTIDE SEQUENCE [LARGE SCALE GENOMIC DNA]</scope>
    <source>
        <strain evidence="2 3">NJM0002</strain>
    </source>
</reference>
<proteinExistence type="predicted"/>
<dbReference type="Proteomes" id="UP000285060">
    <property type="component" value="Unassembled WGS sequence"/>
</dbReference>
<dbReference type="EMBL" id="QUSY01000028">
    <property type="protein sequence ID" value="RHY34470.1"/>
    <property type="molecule type" value="Genomic_DNA"/>
</dbReference>
<dbReference type="AlphaFoldDB" id="A0A418B8D4"/>
<comment type="caution">
    <text evidence="2">The sequence shown here is derived from an EMBL/GenBank/DDBJ whole genome shotgun (WGS) entry which is preliminary data.</text>
</comment>
<feature type="coiled-coil region" evidence="1">
    <location>
        <begin position="930"/>
        <end position="961"/>
    </location>
</feature>
<keyword evidence="3" id="KW-1185">Reference proteome</keyword>
<protein>
    <recommendedName>
        <fullName evidence="4">Sfi1 spindle body domain-containing protein</fullName>
    </recommendedName>
</protein>
<evidence type="ECO:0000313" key="2">
    <source>
        <dbReference type="EMBL" id="RHY34470.1"/>
    </source>
</evidence>
<gene>
    <name evidence="2" type="ORF">DYB32_000944</name>
</gene>
<sequence length="1080" mass="126716">MSRWRAAWDAEKRAHGKKLEELTKSHDEIKAKMGAKALECLMQRTTVFCFNRWKAFVATARETKGKVSHIVALLQSNKTALVFHRWKQHHELQQAQKQLTAKWHQIHATTLVKSAFNAWAATVAENRKLSSILELFGLTSARKTYESQWKAVADAISLAKRDQFKIQALDHATNAVQRKWNNIVCRQVIVWWRENAHANRRERDLLKRCALRLQHFAVGRVFEAWRENAWLQRRDRDARDIVLALCLRHVLSSTWARWRQFRLASAALERRQLEEAHRITQQALQDAKSTIESLTSQFQSTKAHASSLQDTTKQLKMQLQASKCMQFFQSTVRSAFFEWKRVAKLLQQTKGRVLVIVRRMQRMHHALVLDKWKAFVSTRHVKAHRAAAAQALHRKFIQLHTLHAWVEGIRRRIELRQKCQWIAHMMANTSIRCVWNEWRRFQQHQRHACNALVAITTALEVSAMRRLWQRWCDHHKAFIFHDEAQRKKAQQLLEFLSARASTSLRWYFDGWKQFLKRRRKKGTHDVLCKRWICQNVWRRWHHAIHQDRQLLRVLHQYERRILRKGWVQWQLGLVKLEIAWTKHTMEMERIQQHEQWEIERAQLTSTSVELEKQVQQHQSTIIAKDMTLEVFQTNIATMEAMHRESEACRSLYEDKFTTALHKLFETMSLQRIFRCVWKCAADMRSKWGMSTIIWRLRCAHIQKMAWGLQKWKHVAVQLAWRAKLQYTANQLDAAHQLLLDEQTAVLAQREDIVVPLRSTWLALNQTKTLEQLFDAVASTCFPDASGLLLLIDPLKQELWSMVSRQVVIAPAHLGIAGYVVGSGAAFRSAMVAQDKRFHPLVDQMAYLAHATDLFIVLEAVLHDILKSSKDPIAARCPTKLIKLYKQHKQWRKYYLDVEIRLRHTSDLYKQLQVTHVQRQHDFEQLLSTERDAAEATMVQLQARLSEKEKALRVQIESLEHQMGVDKCEWRAKEDELRQVIWTLQNQHQLARARDMISSARHVAVDTPCRHATDPTTHVLVAEMQSLQNQLTQAETDALFLSKAIRVAMKYQGKLPEVMVVEIKRIGRRLSDKKAGTSPGE</sequence>